<protein>
    <submittedName>
        <fullName evidence="1">Uncharacterized protein</fullName>
    </submittedName>
</protein>
<dbReference type="AlphaFoldDB" id="A0A841IXB0"/>
<evidence type="ECO:0000313" key="2">
    <source>
        <dbReference type="Proteomes" id="UP000536604"/>
    </source>
</evidence>
<proteinExistence type="predicted"/>
<reference evidence="1 2" key="1">
    <citation type="submission" date="2020-08" db="EMBL/GenBank/DDBJ databases">
        <title>Genomic Encyclopedia of Type Strains, Phase III (KMG-III): the genomes of soil and plant-associated and newly described type strains.</title>
        <authorList>
            <person name="Whitman W."/>
        </authorList>
    </citation>
    <scope>NUCLEOTIDE SEQUENCE [LARGE SCALE GENOMIC DNA]</scope>
    <source>
        <strain evidence="1 2">CECT 8712</strain>
    </source>
</reference>
<name>A0A841IXB0_9ACTN</name>
<keyword evidence="2" id="KW-1185">Reference proteome</keyword>
<dbReference type="RefSeq" id="WP_184293357.1">
    <property type="nucleotide sequence ID" value="NZ_JACHJO010000012.1"/>
</dbReference>
<evidence type="ECO:0000313" key="1">
    <source>
        <dbReference type="EMBL" id="MBB6121916.1"/>
    </source>
</evidence>
<dbReference type="EMBL" id="JACHJO010000012">
    <property type="protein sequence ID" value="MBB6121916.1"/>
    <property type="molecule type" value="Genomic_DNA"/>
</dbReference>
<comment type="caution">
    <text evidence="1">The sequence shown here is derived from an EMBL/GenBank/DDBJ whole genome shotgun (WGS) entry which is preliminary data.</text>
</comment>
<gene>
    <name evidence="1" type="ORF">FHS13_003895</name>
</gene>
<dbReference type="Proteomes" id="UP000536604">
    <property type="component" value="Unassembled WGS sequence"/>
</dbReference>
<accession>A0A841IXB0</accession>
<organism evidence="1 2">
    <name type="scientific">Nocardiopsis algeriensis</name>
    <dbReference type="NCBI Taxonomy" id="1478215"/>
    <lineage>
        <taxon>Bacteria</taxon>
        <taxon>Bacillati</taxon>
        <taxon>Actinomycetota</taxon>
        <taxon>Actinomycetes</taxon>
        <taxon>Streptosporangiales</taxon>
        <taxon>Nocardiopsidaceae</taxon>
        <taxon>Nocardiopsis</taxon>
    </lineage>
</organism>
<sequence length="105" mass="12107">MSFSTMGRFGSLLMLFFIVGCNANYGDKVSYLEEVAQRGVEFHKIIEDTEGEEATEERCIEASRLLNRDQPSIETRQIEDREELKEDWENLIERVFVGACTSGKY</sequence>